<feature type="region of interest" description="Disordered" evidence="1">
    <location>
        <begin position="175"/>
        <end position="197"/>
    </location>
</feature>
<dbReference type="Proteomes" id="UP000585474">
    <property type="component" value="Unassembled WGS sequence"/>
</dbReference>
<protein>
    <submittedName>
        <fullName evidence="2">Uncharacterized protein</fullName>
    </submittedName>
</protein>
<reference evidence="2 3" key="1">
    <citation type="submission" date="2019-07" db="EMBL/GenBank/DDBJ databases">
        <title>De Novo Assembly of kiwifruit Actinidia rufa.</title>
        <authorList>
            <person name="Sugita-Konishi S."/>
            <person name="Sato K."/>
            <person name="Mori E."/>
            <person name="Abe Y."/>
            <person name="Kisaki G."/>
            <person name="Hamano K."/>
            <person name="Suezawa K."/>
            <person name="Otani M."/>
            <person name="Fukuda T."/>
            <person name="Manabe T."/>
            <person name="Gomi K."/>
            <person name="Tabuchi M."/>
            <person name="Akimitsu K."/>
            <person name="Kataoka I."/>
        </authorList>
    </citation>
    <scope>NUCLEOTIDE SEQUENCE [LARGE SCALE GENOMIC DNA]</scope>
    <source>
        <strain evidence="3">cv. Fuchu</strain>
    </source>
</reference>
<dbReference type="EMBL" id="BJWL01000029">
    <property type="protein sequence ID" value="GFZ20859.1"/>
    <property type="molecule type" value="Genomic_DNA"/>
</dbReference>
<proteinExistence type="predicted"/>
<name>A0A7J0HCR9_9ERIC</name>
<sequence>MKPKVKDITVKAAAMTFRGAELGGGGGVTVVSDGGLGIDAVAGGGGGLVVPAGGVADGVGDGEVAGDCGGGEVEAEGAGDGAIEGEGEGEVVGGDAGGGLEEVEDTETDSFCPPRQCWPKVQMKWCSPAAESVKLAGERPSGAFGVAPPLMVRKTTAEVATTAFGGQSWVVEEEDESGWKIGGRSDGGDEMVTVKRK</sequence>
<organism evidence="2 3">
    <name type="scientific">Actinidia rufa</name>
    <dbReference type="NCBI Taxonomy" id="165716"/>
    <lineage>
        <taxon>Eukaryota</taxon>
        <taxon>Viridiplantae</taxon>
        <taxon>Streptophyta</taxon>
        <taxon>Embryophyta</taxon>
        <taxon>Tracheophyta</taxon>
        <taxon>Spermatophyta</taxon>
        <taxon>Magnoliopsida</taxon>
        <taxon>eudicotyledons</taxon>
        <taxon>Gunneridae</taxon>
        <taxon>Pentapetalae</taxon>
        <taxon>asterids</taxon>
        <taxon>Ericales</taxon>
        <taxon>Actinidiaceae</taxon>
        <taxon>Actinidia</taxon>
    </lineage>
</organism>
<comment type="caution">
    <text evidence="2">The sequence shown here is derived from an EMBL/GenBank/DDBJ whole genome shotgun (WGS) entry which is preliminary data.</text>
</comment>
<accession>A0A7J0HCR9</accession>
<evidence type="ECO:0000256" key="1">
    <source>
        <dbReference type="SAM" id="MobiDB-lite"/>
    </source>
</evidence>
<evidence type="ECO:0000313" key="2">
    <source>
        <dbReference type="EMBL" id="GFZ20859.1"/>
    </source>
</evidence>
<keyword evidence="3" id="KW-1185">Reference proteome</keyword>
<gene>
    <name evidence="2" type="ORF">Acr_29g0000210</name>
</gene>
<dbReference type="AlphaFoldDB" id="A0A7J0HCR9"/>
<evidence type="ECO:0000313" key="3">
    <source>
        <dbReference type="Proteomes" id="UP000585474"/>
    </source>
</evidence>